<dbReference type="FunFam" id="3.40.50.410:FF:000004">
    <property type="entry name" value="collagen alpha-6(VI) chain"/>
    <property type="match status" value="2"/>
</dbReference>
<evidence type="ECO:0000256" key="1">
    <source>
        <dbReference type="ARBA" id="ARBA00004613"/>
    </source>
</evidence>
<dbReference type="GO" id="GO:0005576">
    <property type="term" value="C:extracellular region"/>
    <property type="evidence" value="ECO:0007669"/>
    <property type="project" value="UniProtKB-SubCell"/>
</dbReference>
<dbReference type="InterPro" id="IPR002035">
    <property type="entry name" value="VWF_A"/>
</dbReference>
<accession>A0A8T2JH58</accession>
<keyword evidence="4 9" id="KW-0732">Signal</keyword>
<organism evidence="11 12">
    <name type="scientific">Hymenochirus boettgeri</name>
    <name type="common">Congo dwarf clawed frog</name>
    <dbReference type="NCBI Taxonomy" id="247094"/>
    <lineage>
        <taxon>Eukaryota</taxon>
        <taxon>Metazoa</taxon>
        <taxon>Chordata</taxon>
        <taxon>Craniata</taxon>
        <taxon>Vertebrata</taxon>
        <taxon>Euteleostomi</taxon>
        <taxon>Amphibia</taxon>
        <taxon>Batrachia</taxon>
        <taxon>Anura</taxon>
        <taxon>Pipoidea</taxon>
        <taxon>Pipidae</taxon>
        <taxon>Pipinae</taxon>
        <taxon>Hymenochirus</taxon>
    </lineage>
</organism>
<dbReference type="InterPro" id="IPR000742">
    <property type="entry name" value="EGF"/>
</dbReference>
<keyword evidence="12" id="KW-1185">Reference proteome</keyword>
<keyword evidence="2" id="KW-0964">Secreted</keyword>
<dbReference type="EMBL" id="JAACNH010000005">
    <property type="protein sequence ID" value="KAG8441786.1"/>
    <property type="molecule type" value="Genomic_DNA"/>
</dbReference>
<dbReference type="SUPFAM" id="SSF57184">
    <property type="entry name" value="Growth factor receptor domain"/>
    <property type="match status" value="2"/>
</dbReference>
<proteinExistence type="predicted"/>
<dbReference type="GO" id="GO:0005509">
    <property type="term" value="F:calcium ion binding"/>
    <property type="evidence" value="ECO:0007669"/>
    <property type="project" value="InterPro"/>
</dbReference>
<gene>
    <name evidence="11" type="ORF">GDO86_010821</name>
</gene>
<name>A0A8T2JH58_9PIPI</name>
<feature type="domain" description="VWFA" evidence="10">
    <location>
        <begin position="52"/>
        <end position="231"/>
    </location>
</feature>
<dbReference type="SMART" id="SM00181">
    <property type="entry name" value="EGF"/>
    <property type="match status" value="8"/>
</dbReference>
<evidence type="ECO:0000259" key="10">
    <source>
        <dbReference type="PROSITE" id="PS50234"/>
    </source>
</evidence>
<reference evidence="11" key="1">
    <citation type="thesis" date="2020" institute="ProQuest LLC" country="789 East Eisenhower Parkway, Ann Arbor, MI, USA">
        <title>Comparative Genomics and Chromosome Evolution.</title>
        <authorList>
            <person name="Mudd A.B."/>
        </authorList>
    </citation>
    <scope>NUCLEOTIDE SEQUENCE</scope>
    <source>
        <strain evidence="11">Female2</strain>
        <tissue evidence="11">Blood</tissue>
    </source>
</reference>
<dbReference type="SMART" id="SM00179">
    <property type="entry name" value="EGF_CA"/>
    <property type="match status" value="8"/>
</dbReference>
<dbReference type="Gene3D" id="2.10.25.10">
    <property type="entry name" value="Laminin"/>
    <property type="match status" value="8"/>
</dbReference>
<dbReference type="InterPro" id="IPR049883">
    <property type="entry name" value="NOTCH1_EGF-like"/>
</dbReference>
<keyword evidence="8" id="KW-0325">Glycoprotein</keyword>
<dbReference type="PANTHER" id="PTHR24020:SF35">
    <property type="entry name" value="MATRILIN-2"/>
    <property type="match status" value="1"/>
</dbReference>
<dbReference type="PRINTS" id="PR00453">
    <property type="entry name" value="VWFADOMAIN"/>
</dbReference>
<evidence type="ECO:0000256" key="9">
    <source>
        <dbReference type="SAM" id="SignalP"/>
    </source>
</evidence>
<feature type="domain" description="VWFA" evidence="10">
    <location>
        <begin position="571"/>
        <end position="746"/>
    </location>
</feature>
<evidence type="ECO:0000256" key="3">
    <source>
        <dbReference type="ARBA" id="ARBA00022536"/>
    </source>
</evidence>
<dbReference type="AlphaFoldDB" id="A0A8T2JH58"/>
<evidence type="ECO:0000256" key="6">
    <source>
        <dbReference type="ARBA" id="ARBA00023054"/>
    </source>
</evidence>
<keyword evidence="7" id="KW-1015">Disulfide bond</keyword>
<protein>
    <recommendedName>
        <fullName evidence="10">VWFA domain-containing protein</fullName>
    </recommendedName>
</protein>
<sequence length="755" mass="83844">MILHKSCLFALLLFMCVSAWEKRQSGAVTAQRNENDAQAALLRSACHNKLLDLVFIIDSSRSVRPDDFEKVKEFLITMLKFLDIGPDTTRVGLLQYGSTVKNEFSLKTHKRKSDIERAVKRMMHLATGTMTGLALQYAMNIAFSETEGARPLNKFVPRIAMIVTDGRPQDPVAEIAAKARNSGILIFAIGVGRVDMSTLKTIGSEPHNEHVFLVANFSQIETLTSVFQNKLCAAHLCATASHGCDHFCINTPGSYICRCKQGYILNPDEKTCSTQDLCATEKHGCEQFCVNTPGSYLCQCYDAYKLANDGKACIVTDYCAAGVHGCQHKCVNVNDSYACQCHSGFILNQDKKSCRRPDYCATSNHGCQQECVNKDDSFVCKCRSGFLLNADKKTCRKINHCVLGRNGCQHECINTDNSFICKCHKGYVLNQDGRACRKVDHCAENNHGCQHICTNTDDSFLCRCNEGFVINKDLKTCSEVDYCSLNDHGCEQRCVNSRGSFMCQCFEGFELQDDRKTCKSRDLCKTIDHGCEHICINNENSYQCKCFEGFNLGEDGKGCGSKYKCSEGPVDLVFIIDGSKSLGEDNFEIVKQFVNGILDSLTISQKAARVGLVQYSTHVRTEFTMAQYSSAKDMKRAVSQVKYMGRGSMTGLALKFMYEKSFSQAQGSRPRHMGVPKVAIVFTDGRAQDEVSDYAQRAKDNGCIIYAVGVGKAIDEELREIASPPQEKHVIYAEDFSAMGHMTEKLKSSICEGKS</sequence>
<evidence type="ECO:0000256" key="7">
    <source>
        <dbReference type="ARBA" id="ARBA00023157"/>
    </source>
</evidence>
<dbReference type="FunFam" id="2.10.25.10:FF:000041">
    <property type="entry name" value="matrilin-2 isoform X1"/>
    <property type="match status" value="6"/>
</dbReference>
<comment type="caution">
    <text evidence="11">The sequence shown here is derived from an EMBL/GenBank/DDBJ whole genome shotgun (WGS) entry which is preliminary data.</text>
</comment>
<dbReference type="InterPro" id="IPR050525">
    <property type="entry name" value="ECM_Assembly_Org"/>
</dbReference>
<dbReference type="Proteomes" id="UP000812440">
    <property type="component" value="Chromosome 6"/>
</dbReference>
<evidence type="ECO:0000256" key="8">
    <source>
        <dbReference type="ARBA" id="ARBA00023180"/>
    </source>
</evidence>
<dbReference type="CDD" id="cd01475">
    <property type="entry name" value="vWA_Matrilin"/>
    <property type="match status" value="1"/>
</dbReference>
<dbReference type="PANTHER" id="PTHR24020">
    <property type="entry name" value="COLLAGEN ALPHA"/>
    <property type="match status" value="1"/>
</dbReference>
<dbReference type="SUPFAM" id="SSF57196">
    <property type="entry name" value="EGF/Laminin"/>
    <property type="match status" value="2"/>
</dbReference>
<evidence type="ECO:0000313" key="11">
    <source>
        <dbReference type="EMBL" id="KAG8441786.1"/>
    </source>
</evidence>
<dbReference type="PROSITE" id="PS01186">
    <property type="entry name" value="EGF_2"/>
    <property type="match status" value="6"/>
</dbReference>
<dbReference type="Gene3D" id="3.40.50.410">
    <property type="entry name" value="von Willebrand factor, type A domain"/>
    <property type="match status" value="2"/>
</dbReference>
<dbReference type="InterPro" id="IPR001881">
    <property type="entry name" value="EGF-like_Ca-bd_dom"/>
</dbReference>
<keyword evidence="3" id="KW-0245">EGF-like domain</keyword>
<dbReference type="PROSITE" id="PS50234">
    <property type="entry name" value="VWFA"/>
    <property type="match status" value="2"/>
</dbReference>
<evidence type="ECO:0000256" key="4">
    <source>
        <dbReference type="ARBA" id="ARBA00022729"/>
    </source>
</evidence>
<dbReference type="InterPro" id="IPR009030">
    <property type="entry name" value="Growth_fac_rcpt_cys_sf"/>
</dbReference>
<dbReference type="Pfam" id="PF14670">
    <property type="entry name" value="FXa_inhibition"/>
    <property type="match status" value="5"/>
</dbReference>
<feature type="signal peptide" evidence="9">
    <location>
        <begin position="1"/>
        <end position="19"/>
    </location>
</feature>
<dbReference type="SUPFAM" id="SSF53300">
    <property type="entry name" value="vWA-like"/>
    <property type="match status" value="2"/>
</dbReference>
<dbReference type="CDD" id="cd00054">
    <property type="entry name" value="EGF_CA"/>
    <property type="match status" value="1"/>
</dbReference>
<evidence type="ECO:0000256" key="2">
    <source>
        <dbReference type="ARBA" id="ARBA00022525"/>
    </source>
</evidence>
<evidence type="ECO:0000256" key="5">
    <source>
        <dbReference type="ARBA" id="ARBA00022737"/>
    </source>
</evidence>
<feature type="chain" id="PRO_5035869926" description="VWFA domain-containing protein" evidence="9">
    <location>
        <begin position="20"/>
        <end position="755"/>
    </location>
</feature>
<dbReference type="Pfam" id="PF00092">
    <property type="entry name" value="VWA"/>
    <property type="match status" value="2"/>
</dbReference>
<dbReference type="OrthoDB" id="6022609at2759"/>
<dbReference type="Pfam" id="PF07645">
    <property type="entry name" value="EGF_CA"/>
    <property type="match status" value="3"/>
</dbReference>
<comment type="subcellular location">
    <subcellularLocation>
        <location evidence="1">Secreted</location>
    </subcellularLocation>
</comment>
<dbReference type="SMART" id="SM00327">
    <property type="entry name" value="VWA"/>
    <property type="match status" value="2"/>
</dbReference>
<keyword evidence="6" id="KW-0175">Coiled coil</keyword>
<keyword evidence="5" id="KW-0677">Repeat</keyword>
<dbReference type="InterPro" id="IPR036465">
    <property type="entry name" value="vWFA_dom_sf"/>
</dbReference>
<evidence type="ECO:0000313" key="12">
    <source>
        <dbReference type="Proteomes" id="UP000812440"/>
    </source>
</evidence>